<comment type="caution">
    <text evidence="1">The sequence shown here is derived from an EMBL/GenBank/DDBJ whole genome shotgun (WGS) entry which is preliminary data.</text>
</comment>
<dbReference type="PANTHER" id="PTHR35268:SF1">
    <property type="entry name" value="UBIQUINOL-CYTOCHROME-C REDUCTASE COMPLEX ASSEMBLY FACTOR 4"/>
    <property type="match status" value="1"/>
</dbReference>
<dbReference type="AlphaFoldDB" id="A0A8B6CLT7"/>
<dbReference type="PANTHER" id="PTHR35268">
    <property type="entry name" value="PROTEIN CCSMST1"/>
    <property type="match status" value="1"/>
</dbReference>
<dbReference type="EMBL" id="UYJE01002048">
    <property type="protein sequence ID" value="VDI07429.1"/>
    <property type="molecule type" value="Genomic_DNA"/>
</dbReference>
<dbReference type="InterPro" id="IPR029160">
    <property type="entry name" value="UQCC4"/>
</dbReference>
<evidence type="ECO:0000313" key="1">
    <source>
        <dbReference type="EMBL" id="VDI07429.1"/>
    </source>
</evidence>
<keyword evidence="2" id="KW-1185">Reference proteome</keyword>
<evidence type="ECO:0000313" key="2">
    <source>
        <dbReference type="Proteomes" id="UP000596742"/>
    </source>
</evidence>
<dbReference type="OrthoDB" id="5783753at2759"/>
<dbReference type="Proteomes" id="UP000596742">
    <property type="component" value="Unassembled WGS sequence"/>
</dbReference>
<organism evidence="1 2">
    <name type="scientific">Mytilus galloprovincialis</name>
    <name type="common">Mediterranean mussel</name>
    <dbReference type="NCBI Taxonomy" id="29158"/>
    <lineage>
        <taxon>Eukaryota</taxon>
        <taxon>Metazoa</taxon>
        <taxon>Spiralia</taxon>
        <taxon>Lophotrochozoa</taxon>
        <taxon>Mollusca</taxon>
        <taxon>Bivalvia</taxon>
        <taxon>Autobranchia</taxon>
        <taxon>Pteriomorphia</taxon>
        <taxon>Mytilida</taxon>
        <taxon>Mytiloidea</taxon>
        <taxon>Mytilidae</taxon>
        <taxon>Mytilinae</taxon>
        <taxon>Mytilus</taxon>
    </lineage>
</organism>
<reference evidence="1" key="1">
    <citation type="submission" date="2018-11" db="EMBL/GenBank/DDBJ databases">
        <authorList>
            <person name="Alioto T."/>
            <person name="Alioto T."/>
        </authorList>
    </citation>
    <scope>NUCLEOTIDE SEQUENCE</scope>
</reference>
<proteinExistence type="predicted"/>
<gene>
    <name evidence="1" type="ORF">MGAL_10B013485</name>
</gene>
<protein>
    <submittedName>
        <fullName evidence="1">Uncharacterized protein</fullName>
    </submittedName>
</protein>
<dbReference type="Pfam" id="PF15013">
    <property type="entry name" value="CCSMST1"/>
    <property type="match status" value="1"/>
</dbReference>
<accession>A0A8B6CLT7</accession>
<name>A0A8B6CLT7_MYTGA</name>
<sequence>MSFSRRTSMRVFNCVRKLTNGGCCCRGSNARYIHHSATLLAEEKIIEEPIKFSTSKAANVTPSFIKEGNEDPPPAAQPLIVAVSLAAFLIYFGILREENDLDEQMGMTLYERVEGLEEQHLENYIEHCNKKKLPSEKYVKRLEMLHKEKEARKQKNNASGQD</sequence>